<comment type="similarity">
    <text evidence="2">Belongs to the amino acid-polyamine-organocation (APC) superfamily. Basic amino acid/polyamine antiporter (APA) (TC 2.A.3.2) family.</text>
</comment>
<feature type="transmembrane region" description="Helical" evidence="9">
    <location>
        <begin position="187"/>
        <end position="206"/>
    </location>
</feature>
<dbReference type="PIRSF" id="PIRSF006060">
    <property type="entry name" value="AA_transporter"/>
    <property type="match status" value="1"/>
</dbReference>
<keyword evidence="7 9" id="KW-0472">Membrane</keyword>
<sequence length="439" mass="45192">MSTDARPFGFWTATALIVGSMIGSGIFLLPVAIAPYGWIGVIAWLVSITGAVMIGYAIARLGQKMPEQTGAVAITAAVLGPWVGVLVGWAYWISTWTTIAAIAGAAVSYLGVFGPLLIATPLNGALATIALIWLFTATNLLGARAAGRVQVVTTLLKLLPLIAVVAILAWLGVTGQAHAPAWPGTSAGYGGLTAAVTLTLFPLLGFECAGMISERVRNPARTVMRATMVGTVVTGLLYILVSSGIAFAIPAEQVAASSAPFALFVETFWGRGAGLLVAAFAALAAIGALNGWVLLQGEVPLGMARAGLLPGWFGRVNMRDVPVRVLLLSSVLSSLLVLSTASRSLSGAFQFAALLTTCTVLWLYAAICVAALLRRVAVLPAGLGLAFTGWAMVGAGLEASGWGLALTLTGAPVYWWARRGAGVARAVTRDLVRGPPGDV</sequence>
<feature type="transmembrane region" description="Helical" evidence="9">
    <location>
        <begin position="325"/>
        <end position="342"/>
    </location>
</feature>
<accession>A0ABU9XT44</accession>
<name>A0ABU9XT44_9SPHN</name>
<dbReference type="InterPro" id="IPR002293">
    <property type="entry name" value="AA/rel_permease1"/>
</dbReference>
<organism evidence="10 11">
    <name type="scientific">Sphingomonas qilianensis</name>
    <dbReference type="NCBI Taxonomy" id="1736690"/>
    <lineage>
        <taxon>Bacteria</taxon>
        <taxon>Pseudomonadati</taxon>
        <taxon>Pseudomonadota</taxon>
        <taxon>Alphaproteobacteria</taxon>
        <taxon>Sphingomonadales</taxon>
        <taxon>Sphingomonadaceae</taxon>
        <taxon>Sphingomonas</taxon>
    </lineage>
</organism>
<keyword evidence="5 9" id="KW-0812">Transmembrane</keyword>
<comment type="function">
    <text evidence="8">Major component of the acid-resistance (AR) system allowing enteric pathogens to survive the acidic environment in the stomach. Exchanges extracellular arginine for its intracellular decarboxylation product agmatine (Agm) thereby expelling intracellular protons. Probably undergoes several conformational states in order to translocate the substrate across the membrane; keeps the substrate accessible to only 1 side of the membrane at a time by opening and closing 3 membrane-internal gates.</text>
</comment>
<dbReference type="InterPro" id="IPR050367">
    <property type="entry name" value="APC_superfamily"/>
</dbReference>
<feature type="transmembrane region" description="Helical" evidence="9">
    <location>
        <begin position="155"/>
        <end position="175"/>
    </location>
</feature>
<dbReference type="EMBL" id="JBDIMF010000002">
    <property type="protein sequence ID" value="MEN2786205.1"/>
    <property type="molecule type" value="Genomic_DNA"/>
</dbReference>
<evidence type="ECO:0000256" key="6">
    <source>
        <dbReference type="ARBA" id="ARBA00022989"/>
    </source>
</evidence>
<evidence type="ECO:0000256" key="3">
    <source>
        <dbReference type="ARBA" id="ARBA00021069"/>
    </source>
</evidence>
<comment type="subcellular location">
    <subcellularLocation>
        <location evidence="1">Cell membrane</location>
        <topology evidence="1">Multi-pass membrane protein</topology>
    </subcellularLocation>
</comment>
<dbReference type="Proteomes" id="UP001404104">
    <property type="component" value="Unassembled WGS sequence"/>
</dbReference>
<gene>
    <name evidence="10" type="ORF">ABC969_07195</name>
</gene>
<dbReference type="RefSeq" id="WP_345864006.1">
    <property type="nucleotide sequence ID" value="NZ_JBDIMF010000002.1"/>
</dbReference>
<feature type="transmembrane region" description="Helical" evidence="9">
    <location>
        <begin position="348"/>
        <end position="369"/>
    </location>
</feature>
<evidence type="ECO:0000256" key="8">
    <source>
        <dbReference type="ARBA" id="ARBA00045636"/>
    </source>
</evidence>
<dbReference type="Gene3D" id="1.20.1740.10">
    <property type="entry name" value="Amino acid/polyamine transporter I"/>
    <property type="match status" value="1"/>
</dbReference>
<keyword evidence="4" id="KW-1003">Cell membrane</keyword>
<dbReference type="Pfam" id="PF13520">
    <property type="entry name" value="AA_permease_2"/>
    <property type="match status" value="1"/>
</dbReference>
<evidence type="ECO:0000256" key="2">
    <source>
        <dbReference type="ARBA" id="ARBA00008220"/>
    </source>
</evidence>
<feature type="transmembrane region" description="Helical" evidence="9">
    <location>
        <begin position="269"/>
        <end position="295"/>
    </location>
</feature>
<evidence type="ECO:0000256" key="7">
    <source>
        <dbReference type="ARBA" id="ARBA00023136"/>
    </source>
</evidence>
<keyword evidence="11" id="KW-1185">Reference proteome</keyword>
<evidence type="ECO:0000313" key="11">
    <source>
        <dbReference type="Proteomes" id="UP001404104"/>
    </source>
</evidence>
<feature type="transmembrane region" description="Helical" evidence="9">
    <location>
        <begin position="227"/>
        <end position="249"/>
    </location>
</feature>
<evidence type="ECO:0000256" key="1">
    <source>
        <dbReference type="ARBA" id="ARBA00004651"/>
    </source>
</evidence>
<keyword evidence="6 9" id="KW-1133">Transmembrane helix</keyword>
<comment type="caution">
    <text evidence="10">The sequence shown here is derived from an EMBL/GenBank/DDBJ whole genome shotgun (WGS) entry which is preliminary data.</text>
</comment>
<feature type="transmembrane region" description="Helical" evidence="9">
    <location>
        <begin position="376"/>
        <end position="393"/>
    </location>
</feature>
<protein>
    <recommendedName>
        <fullName evidence="3">Arginine/agmatine antiporter</fullName>
    </recommendedName>
</protein>
<feature type="transmembrane region" description="Helical" evidence="9">
    <location>
        <begin position="6"/>
        <end position="29"/>
    </location>
</feature>
<feature type="transmembrane region" description="Helical" evidence="9">
    <location>
        <begin position="399"/>
        <end position="417"/>
    </location>
</feature>
<reference evidence="10 11" key="1">
    <citation type="submission" date="2024-05" db="EMBL/GenBank/DDBJ databases">
        <authorList>
            <person name="Liu Q."/>
            <person name="Xin Y.-H."/>
        </authorList>
    </citation>
    <scope>NUCLEOTIDE SEQUENCE [LARGE SCALE GENOMIC DNA]</scope>
    <source>
        <strain evidence="10 11">CGMCC 1.15349</strain>
    </source>
</reference>
<proteinExistence type="inferred from homology"/>
<evidence type="ECO:0000313" key="10">
    <source>
        <dbReference type="EMBL" id="MEN2786205.1"/>
    </source>
</evidence>
<feature type="transmembrane region" description="Helical" evidence="9">
    <location>
        <begin position="71"/>
        <end position="92"/>
    </location>
</feature>
<evidence type="ECO:0000256" key="9">
    <source>
        <dbReference type="SAM" id="Phobius"/>
    </source>
</evidence>
<dbReference type="PANTHER" id="PTHR42770">
    <property type="entry name" value="AMINO ACID TRANSPORTER-RELATED"/>
    <property type="match status" value="1"/>
</dbReference>
<evidence type="ECO:0000256" key="5">
    <source>
        <dbReference type="ARBA" id="ARBA00022692"/>
    </source>
</evidence>
<feature type="transmembrane region" description="Helical" evidence="9">
    <location>
        <begin position="36"/>
        <end position="59"/>
    </location>
</feature>
<feature type="transmembrane region" description="Helical" evidence="9">
    <location>
        <begin position="99"/>
        <end position="118"/>
    </location>
</feature>
<feature type="transmembrane region" description="Helical" evidence="9">
    <location>
        <begin position="124"/>
        <end position="143"/>
    </location>
</feature>
<evidence type="ECO:0000256" key="4">
    <source>
        <dbReference type="ARBA" id="ARBA00022475"/>
    </source>
</evidence>
<dbReference type="PANTHER" id="PTHR42770:SF18">
    <property type="entry name" value="ARGININE_AGMATINE ANTIPORTER"/>
    <property type="match status" value="1"/>
</dbReference>